<dbReference type="PANTHER" id="PTHR12112">
    <property type="entry name" value="BNIP - RELATED"/>
    <property type="match status" value="1"/>
</dbReference>
<dbReference type="KEGG" id="mpp:MICPUCDRAFT_56095"/>
<dbReference type="EMBL" id="GG663737">
    <property type="protein sequence ID" value="EEH58380.1"/>
    <property type="molecule type" value="Genomic_DNA"/>
</dbReference>
<evidence type="ECO:0000256" key="5">
    <source>
        <dbReference type="SAM" id="MobiDB-lite"/>
    </source>
</evidence>
<dbReference type="GeneID" id="9682174"/>
<evidence type="ECO:0000313" key="7">
    <source>
        <dbReference type="EMBL" id="EEH58380.1"/>
    </source>
</evidence>
<accession>C1MP03</accession>
<protein>
    <submittedName>
        <fullName evidence="7">Predicted protein</fullName>
    </submittedName>
</protein>
<proteinExistence type="predicted"/>
<dbReference type="GO" id="GO:0004309">
    <property type="term" value="F:exopolyphosphatase activity"/>
    <property type="evidence" value="ECO:0007669"/>
    <property type="project" value="TreeGrafter"/>
</dbReference>
<dbReference type="AlphaFoldDB" id="C1MP03"/>
<dbReference type="OrthoDB" id="374045at2759"/>
<evidence type="ECO:0000259" key="6">
    <source>
        <dbReference type="SMART" id="SM01131"/>
    </source>
</evidence>
<evidence type="ECO:0000256" key="3">
    <source>
        <dbReference type="ARBA" id="ARBA00022801"/>
    </source>
</evidence>
<dbReference type="Gene3D" id="3.10.310.20">
    <property type="entry name" value="DHHA2 domain"/>
    <property type="match status" value="1"/>
</dbReference>
<comment type="cofactor">
    <cofactor evidence="1">
        <name>Mn(2+)</name>
        <dbReference type="ChEBI" id="CHEBI:29035"/>
    </cofactor>
</comment>
<dbReference type="Proteomes" id="UP000001876">
    <property type="component" value="Unassembled WGS sequence"/>
</dbReference>
<keyword evidence="3" id="KW-0378">Hydrolase</keyword>
<dbReference type="Pfam" id="PF01368">
    <property type="entry name" value="DHH"/>
    <property type="match status" value="1"/>
</dbReference>
<dbReference type="InterPro" id="IPR038222">
    <property type="entry name" value="DHHA2_dom_sf"/>
</dbReference>
<dbReference type="SUPFAM" id="SSF64182">
    <property type="entry name" value="DHH phosphoesterases"/>
    <property type="match status" value="1"/>
</dbReference>
<evidence type="ECO:0000313" key="8">
    <source>
        <dbReference type="Proteomes" id="UP000001876"/>
    </source>
</evidence>
<dbReference type="RefSeq" id="XP_003056735.1">
    <property type="nucleotide sequence ID" value="XM_003056689.1"/>
</dbReference>
<evidence type="ECO:0000256" key="2">
    <source>
        <dbReference type="ARBA" id="ARBA00022723"/>
    </source>
</evidence>
<dbReference type="InterPro" id="IPR001667">
    <property type="entry name" value="DDH_dom"/>
</dbReference>
<dbReference type="PANTHER" id="PTHR12112:SF39">
    <property type="entry name" value="EG:152A3.5 PROTEIN (FBGN0003116_PN PROTEIN)"/>
    <property type="match status" value="1"/>
</dbReference>
<evidence type="ECO:0000256" key="4">
    <source>
        <dbReference type="ARBA" id="ARBA00023211"/>
    </source>
</evidence>
<dbReference type="Pfam" id="PF02833">
    <property type="entry name" value="DHHA2"/>
    <property type="match status" value="1"/>
</dbReference>
<dbReference type="GO" id="GO:0005737">
    <property type="term" value="C:cytoplasm"/>
    <property type="evidence" value="ECO:0007669"/>
    <property type="project" value="InterPro"/>
</dbReference>
<feature type="region of interest" description="Disordered" evidence="5">
    <location>
        <begin position="420"/>
        <end position="446"/>
    </location>
</feature>
<dbReference type="Gene3D" id="3.90.1640.10">
    <property type="entry name" value="inorganic pyrophosphatase (n-terminal core)"/>
    <property type="match status" value="1"/>
</dbReference>
<feature type="domain" description="DHHA2" evidence="6">
    <location>
        <begin position="262"/>
        <end position="439"/>
    </location>
</feature>
<keyword evidence="4" id="KW-0464">Manganese</keyword>
<dbReference type="eggNOG" id="KOG4129">
    <property type="taxonomic scope" value="Eukaryota"/>
</dbReference>
<dbReference type="SMART" id="SM01131">
    <property type="entry name" value="DHHA2"/>
    <property type="match status" value="1"/>
</dbReference>
<dbReference type="InterPro" id="IPR038763">
    <property type="entry name" value="DHH_sf"/>
</dbReference>
<dbReference type="GO" id="GO:0046872">
    <property type="term" value="F:metal ion binding"/>
    <property type="evidence" value="ECO:0007669"/>
    <property type="project" value="UniProtKB-KW"/>
</dbReference>
<dbReference type="InterPro" id="IPR004097">
    <property type="entry name" value="DHHA2"/>
</dbReference>
<reference evidence="7 8" key="1">
    <citation type="journal article" date="2009" name="Science">
        <title>Green evolution and dynamic adaptations revealed by genomes of the marine picoeukaryotes Micromonas.</title>
        <authorList>
            <person name="Worden A.Z."/>
            <person name="Lee J.H."/>
            <person name="Mock T."/>
            <person name="Rouze P."/>
            <person name="Simmons M.P."/>
            <person name="Aerts A.L."/>
            <person name="Allen A.E."/>
            <person name="Cuvelier M.L."/>
            <person name="Derelle E."/>
            <person name="Everett M.V."/>
            <person name="Foulon E."/>
            <person name="Grimwood J."/>
            <person name="Gundlach H."/>
            <person name="Henrissat B."/>
            <person name="Napoli C."/>
            <person name="McDonald S.M."/>
            <person name="Parker M.S."/>
            <person name="Rombauts S."/>
            <person name="Salamov A."/>
            <person name="Von Dassow P."/>
            <person name="Badger J.H."/>
            <person name="Coutinho P.M."/>
            <person name="Demir E."/>
            <person name="Dubchak I."/>
            <person name="Gentemann C."/>
            <person name="Eikrem W."/>
            <person name="Gready J.E."/>
            <person name="John U."/>
            <person name="Lanier W."/>
            <person name="Lindquist E.A."/>
            <person name="Lucas S."/>
            <person name="Mayer K.F."/>
            <person name="Moreau H."/>
            <person name="Not F."/>
            <person name="Otillar R."/>
            <person name="Panaud O."/>
            <person name="Pangilinan J."/>
            <person name="Paulsen I."/>
            <person name="Piegu B."/>
            <person name="Poliakov A."/>
            <person name="Robbens S."/>
            <person name="Schmutz J."/>
            <person name="Toulza E."/>
            <person name="Wyss T."/>
            <person name="Zelensky A."/>
            <person name="Zhou K."/>
            <person name="Armbrust E.V."/>
            <person name="Bhattacharya D."/>
            <person name="Goodenough U.W."/>
            <person name="Van de Peer Y."/>
            <person name="Grigoriev I.V."/>
        </authorList>
    </citation>
    <scope>NUCLEOTIDE SEQUENCE [LARGE SCALE GENOMIC DNA]</scope>
    <source>
        <strain evidence="7 8">CCMP1545</strain>
    </source>
</reference>
<dbReference type="OMA" id="TMTIFFN"/>
<name>C1MP03_MICPC</name>
<keyword evidence="2" id="KW-0479">Metal-binding</keyword>
<evidence type="ECO:0000256" key="1">
    <source>
        <dbReference type="ARBA" id="ARBA00001936"/>
    </source>
</evidence>
<gene>
    <name evidence="7" type="ORF">MICPUCDRAFT_56095</name>
</gene>
<organism evidence="8">
    <name type="scientific">Micromonas pusilla (strain CCMP1545)</name>
    <name type="common">Picoplanktonic green alga</name>
    <dbReference type="NCBI Taxonomy" id="564608"/>
    <lineage>
        <taxon>Eukaryota</taxon>
        <taxon>Viridiplantae</taxon>
        <taxon>Chlorophyta</taxon>
        <taxon>Mamiellophyceae</taxon>
        <taxon>Mamiellales</taxon>
        <taxon>Mamiellaceae</taxon>
        <taxon>Micromonas</taxon>
    </lineage>
</organism>
<dbReference type="STRING" id="564608.C1MP03"/>
<sequence>MSWRTSAAPASTAGAVDATALNAFLRAGQAAATTPGTKLYVVMGNEAADLDSIACAIALATSLDRDGVAAEANERVIPLIAIPRDDFSLRADAAWLLRDLGVDVSSLVFLDDLDVAAPPSGVEIAGLTLVDHNALSPRLAASAAAALASKTVLVIDHHDDEKKYPDTAFVTIEPTGSCATLVFERIAKTRSCARDVLCAGGPIATMLFAAVLIDTQNLDPAATRSTPRDVAAVDALAPRVAAKVGDVALVDASDASARIGFYEELKRRRFDQRGLSPRDLLRRDYKQWTMGDGRWGWEVGVASFGVPLTEMGGRGGGDDASSVVTAACDAFARERGLDVLVLMAAFDDANDGGAFARQLAFWLPSAASSGGAGVDAETRSKRDAVLREMIAETLAPALGGLERLDAEEGAVGAFEGRAYAQRDARASRKKLQPAMAARLSETPKPR</sequence>
<keyword evidence="8" id="KW-1185">Reference proteome</keyword>